<dbReference type="RefSeq" id="WP_168445905.1">
    <property type="nucleotide sequence ID" value="NZ_JAAXOW010000001.1"/>
</dbReference>
<keyword evidence="3" id="KW-1185">Reference proteome</keyword>
<reference evidence="2 3" key="1">
    <citation type="submission" date="2020-04" db="EMBL/GenBank/DDBJ databases">
        <title>MicrobeNet Type strains.</title>
        <authorList>
            <person name="Nicholson A.C."/>
        </authorList>
    </citation>
    <scope>NUCLEOTIDE SEQUENCE [LARGE SCALE GENOMIC DNA]</scope>
    <source>
        <strain evidence="2 3">ATCC BAA-789</strain>
    </source>
</reference>
<keyword evidence="1" id="KW-0472">Membrane</keyword>
<accession>A0A9X5F953</accession>
<dbReference type="InterPro" id="IPR011990">
    <property type="entry name" value="TPR-like_helical_dom_sf"/>
</dbReference>
<organism evidence="2 3">
    <name type="scientific">Sanguibacter hominis ATCC BAA-789</name>
    <dbReference type="NCBI Taxonomy" id="1312740"/>
    <lineage>
        <taxon>Bacteria</taxon>
        <taxon>Bacillati</taxon>
        <taxon>Actinomycetota</taxon>
        <taxon>Actinomycetes</taxon>
        <taxon>Micrococcales</taxon>
        <taxon>Sanguibacteraceae</taxon>
        <taxon>Sanguibacter</taxon>
    </lineage>
</organism>
<gene>
    <name evidence="2" type="ORF">HF995_00560</name>
</gene>
<keyword evidence="1" id="KW-0812">Transmembrane</keyword>
<keyword evidence="1" id="KW-1133">Transmembrane helix</keyword>
<evidence type="ECO:0000313" key="3">
    <source>
        <dbReference type="Proteomes" id="UP000774283"/>
    </source>
</evidence>
<dbReference type="AlphaFoldDB" id="A0A9X5F953"/>
<dbReference type="EMBL" id="JAAXOW010000001">
    <property type="protein sequence ID" value="NKX91779.1"/>
    <property type="molecule type" value="Genomic_DNA"/>
</dbReference>
<evidence type="ECO:0008006" key="4">
    <source>
        <dbReference type="Google" id="ProtNLM"/>
    </source>
</evidence>
<protein>
    <recommendedName>
        <fullName evidence="4">Tetratricopeptide repeat protein</fullName>
    </recommendedName>
</protein>
<name>A0A9X5F953_9MICO</name>
<evidence type="ECO:0000313" key="2">
    <source>
        <dbReference type="EMBL" id="NKX91779.1"/>
    </source>
</evidence>
<proteinExistence type="predicted"/>
<dbReference type="Proteomes" id="UP000774283">
    <property type="component" value="Unassembled WGS sequence"/>
</dbReference>
<comment type="caution">
    <text evidence="2">The sequence shown here is derived from an EMBL/GenBank/DDBJ whole genome shotgun (WGS) entry which is preliminary data.</text>
</comment>
<evidence type="ECO:0000256" key="1">
    <source>
        <dbReference type="SAM" id="Phobius"/>
    </source>
</evidence>
<dbReference type="SUPFAM" id="SSF48452">
    <property type="entry name" value="TPR-like"/>
    <property type="match status" value="1"/>
</dbReference>
<feature type="transmembrane region" description="Helical" evidence="1">
    <location>
        <begin position="40"/>
        <end position="59"/>
    </location>
</feature>
<sequence length="149" mass="16128">MRRGVVPAVVVTALFALYLWAVLGKGVALVRTGDPFGITMGVAALVAPLVCLGLIVREWQLAFTVQRMADLLAERGALPVDDLPRSPGGRIDRDAADAAFEVARARTEAEPESWEAWYLLSFAYDAAGDRKRARSGLRRASALFRSGAR</sequence>